<proteinExistence type="predicted"/>
<dbReference type="EMBL" id="JAULSN010000004">
    <property type="protein sequence ID" value="KAK3372927.1"/>
    <property type="molecule type" value="Genomic_DNA"/>
</dbReference>
<organism evidence="3 4">
    <name type="scientific">Lasiosphaeria ovina</name>
    <dbReference type="NCBI Taxonomy" id="92902"/>
    <lineage>
        <taxon>Eukaryota</taxon>
        <taxon>Fungi</taxon>
        <taxon>Dikarya</taxon>
        <taxon>Ascomycota</taxon>
        <taxon>Pezizomycotina</taxon>
        <taxon>Sordariomycetes</taxon>
        <taxon>Sordariomycetidae</taxon>
        <taxon>Sordariales</taxon>
        <taxon>Lasiosphaeriaceae</taxon>
        <taxon>Lasiosphaeria</taxon>
    </lineage>
</organism>
<dbReference type="SUPFAM" id="SSF48452">
    <property type="entry name" value="TPR-like"/>
    <property type="match status" value="1"/>
</dbReference>
<gene>
    <name evidence="3" type="ORF">B0T24DRAFT_247706</name>
</gene>
<dbReference type="PANTHER" id="PTHR38788">
    <property type="entry name" value="CLR5 DOMAIN-CONTAINING PROTEIN"/>
    <property type="match status" value="1"/>
</dbReference>
<feature type="compositionally biased region" description="Polar residues" evidence="1">
    <location>
        <begin position="206"/>
        <end position="215"/>
    </location>
</feature>
<dbReference type="AlphaFoldDB" id="A0AAE0N6U0"/>
<reference evidence="3" key="1">
    <citation type="journal article" date="2023" name="Mol. Phylogenet. Evol.">
        <title>Genome-scale phylogeny and comparative genomics of the fungal order Sordariales.</title>
        <authorList>
            <person name="Hensen N."/>
            <person name="Bonometti L."/>
            <person name="Westerberg I."/>
            <person name="Brannstrom I.O."/>
            <person name="Guillou S."/>
            <person name="Cros-Aarteil S."/>
            <person name="Calhoun S."/>
            <person name="Haridas S."/>
            <person name="Kuo A."/>
            <person name="Mondo S."/>
            <person name="Pangilinan J."/>
            <person name="Riley R."/>
            <person name="LaButti K."/>
            <person name="Andreopoulos B."/>
            <person name="Lipzen A."/>
            <person name="Chen C."/>
            <person name="Yan M."/>
            <person name="Daum C."/>
            <person name="Ng V."/>
            <person name="Clum A."/>
            <person name="Steindorff A."/>
            <person name="Ohm R.A."/>
            <person name="Martin F."/>
            <person name="Silar P."/>
            <person name="Natvig D.O."/>
            <person name="Lalanne C."/>
            <person name="Gautier V."/>
            <person name="Ament-Velasquez S.L."/>
            <person name="Kruys A."/>
            <person name="Hutchinson M.I."/>
            <person name="Powell A.J."/>
            <person name="Barry K."/>
            <person name="Miller A.N."/>
            <person name="Grigoriev I.V."/>
            <person name="Debuchy R."/>
            <person name="Gladieux P."/>
            <person name="Hiltunen Thoren M."/>
            <person name="Johannesson H."/>
        </authorList>
    </citation>
    <scope>NUCLEOTIDE SEQUENCE</scope>
    <source>
        <strain evidence="3">CBS 958.72</strain>
    </source>
</reference>
<comment type="caution">
    <text evidence="3">The sequence shown here is derived from an EMBL/GenBank/DDBJ whole genome shotgun (WGS) entry which is preliminary data.</text>
</comment>
<accession>A0AAE0N6U0</accession>
<name>A0AAE0N6U0_9PEZI</name>
<protein>
    <recommendedName>
        <fullName evidence="2">Clr5 domain-containing protein</fullName>
    </recommendedName>
</protein>
<keyword evidence="4" id="KW-1185">Reference proteome</keyword>
<sequence>MRAKCLPMILDHQTTMYAPENRAAVPNPNAPSRLPPTMVLPATATGPERKSGTLQGPSAKQWAQHRDKIINLYRKHPLKRVSEIMRREYGFSASKRMYDKRFREWNVFKNVNSDEKDRLVRIANFSDKDSRMDQAELRKTVQVTRKITQGLRRSPAVDTLPGPSSAQAVTPYRHPPQQSQGALTTLDQLKGQDSTLLGLGLLKTEASSPRSQFSSPELVCTTPASDMSSSDDHLSIPSTARSTSNSPAPSLGAYQLQIQTLAGSPPPSMTPDSKTRILDIITLSIRDYYDWQLQNIPEGVLPDDYLGLRVSEESTQYWGDIKNAIYMIKISVGSTEEPEHRPDRRAWPVFARAGTLAAPAMINQPFDFLRNVLATLSPANTSARPELRSILLKFLATEARNNLSSNHPITLICQELQNDEGCQEISRRALQCMLDVFNSRLGRSRAVTFKLLDSLATLLRRNGEFEAAIEIVTELLNSCRQVFGHDSDQARAVENELAHFYMVTDECDQALDHCMAVVKRPQAPGIPVEAEPVFYQDSIAAHTMEDIAEIHQRQGDVERCITWLERAAAIALNIWGPKAIATGHIVDKVTSLQRQFGKDLLRSAMRWEAALV</sequence>
<reference evidence="3" key="2">
    <citation type="submission" date="2023-06" db="EMBL/GenBank/DDBJ databases">
        <authorList>
            <consortium name="Lawrence Berkeley National Laboratory"/>
            <person name="Haridas S."/>
            <person name="Hensen N."/>
            <person name="Bonometti L."/>
            <person name="Westerberg I."/>
            <person name="Brannstrom I.O."/>
            <person name="Guillou S."/>
            <person name="Cros-Aarteil S."/>
            <person name="Calhoun S."/>
            <person name="Kuo A."/>
            <person name="Mondo S."/>
            <person name="Pangilinan J."/>
            <person name="Riley R."/>
            <person name="Labutti K."/>
            <person name="Andreopoulos B."/>
            <person name="Lipzen A."/>
            <person name="Chen C."/>
            <person name="Yanf M."/>
            <person name="Daum C."/>
            <person name="Ng V."/>
            <person name="Clum A."/>
            <person name="Steindorff A."/>
            <person name="Ohm R."/>
            <person name="Martin F."/>
            <person name="Silar P."/>
            <person name="Natvig D."/>
            <person name="Lalanne C."/>
            <person name="Gautier V."/>
            <person name="Ament-Velasquez S.L."/>
            <person name="Kruys A."/>
            <person name="Hutchinson M.I."/>
            <person name="Powell A.J."/>
            <person name="Barry K."/>
            <person name="Miller A.N."/>
            <person name="Grigoriev I.V."/>
            <person name="Debuchy R."/>
            <person name="Gladieux P."/>
            <person name="Thoren M.H."/>
            <person name="Johannesson H."/>
        </authorList>
    </citation>
    <scope>NUCLEOTIDE SEQUENCE</scope>
    <source>
        <strain evidence="3">CBS 958.72</strain>
    </source>
</reference>
<feature type="region of interest" description="Disordered" evidence="1">
    <location>
        <begin position="148"/>
        <end position="181"/>
    </location>
</feature>
<feature type="compositionally biased region" description="Polar residues" evidence="1">
    <location>
        <begin position="236"/>
        <end position="248"/>
    </location>
</feature>
<dbReference type="InterPro" id="IPR025676">
    <property type="entry name" value="Clr5_dom"/>
</dbReference>
<feature type="region of interest" description="Disordered" evidence="1">
    <location>
        <begin position="206"/>
        <end position="250"/>
    </location>
</feature>
<feature type="domain" description="Clr5" evidence="2">
    <location>
        <begin position="58"/>
        <end position="109"/>
    </location>
</feature>
<dbReference type="Pfam" id="PF13374">
    <property type="entry name" value="TPR_10"/>
    <property type="match status" value="1"/>
</dbReference>
<dbReference type="Proteomes" id="UP001287356">
    <property type="component" value="Unassembled WGS sequence"/>
</dbReference>
<dbReference type="InterPro" id="IPR011990">
    <property type="entry name" value="TPR-like_helical_dom_sf"/>
</dbReference>
<evidence type="ECO:0000259" key="2">
    <source>
        <dbReference type="Pfam" id="PF14420"/>
    </source>
</evidence>
<evidence type="ECO:0000313" key="3">
    <source>
        <dbReference type="EMBL" id="KAK3372927.1"/>
    </source>
</evidence>
<dbReference type="Pfam" id="PF14420">
    <property type="entry name" value="Clr5"/>
    <property type="match status" value="1"/>
</dbReference>
<evidence type="ECO:0000256" key="1">
    <source>
        <dbReference type="SAM" id="MobiDB-lite"/>
    </source>
</evidence>
<dbReference type="Gene3D" id="1.25.40.10">
    <property type="entry name" value="Tetratricopeptide repeat domain"/>
    <property type="match status" value="1"/>
</dbReference>
<dbReference type="PANTHER" id="PTHR38788:SF3">
    <property type="entry name" value="CLR5 DOMAIN-CONTAINING PROTEIN"/>
    <property type="match status" value="1"/>
</dbReference>
<evidence type="ECO:0000313" key="4">
    <source>
        <dbReference type="Proteomes" id="UP001287356"/>
    </source>
</evidence>